<dbReference type="AlphaFoldDB" id="H6R773"/>
<organism evidence="1 2">
    <name type="scientific">Nocardia cyriacigeorgica (strain GUH-2)</name>
    <dbReference type="NCBI Taxonomy" id="1127134"/>
    <lineage>
        <taxon>Bacteria</taxon>
        <taxon>Bacillati</taxon>
        <taxon>Actinomycetota</taxon>
        <taxon>Actinomycetes</taxon>
        <taxon>Mycobacteriales</taxon>
        <taxon>Nocardiaceae</taxon>
        <taxon>Nocardia</taxon>
    </lineage>
</organism>
<name>H6R773_NOCCG</name>
<sequence length="111" mass="12811">MTWSRYADVSARRYRETRTAAPAAVLWALAGRRGEFGDVRTPVVCERQLESTPGRKTSAEAKAYAWWQIPPHSHQQWLCGHYNISVVNRQPHRPLEVGDRSTCSRDRDFQD</sequence>
<accession>H6R773</accession>
<reference evidence="1 2" key="1">
    <citation type="journal article" date="2012" name="J. Bacteriol.">
        <title>Genome sequence of the human- and animal-pathogenic strain Nocardia cyriacigeorgica GUH-2.</title>
        <authorList>
            <person name="Zoropogui A."/>
            <person name="Pujic P."/>
            <person name="Normand P."/>
            <person name="Barbe V."/>
            <person name="Beaman B."/>
            <person name="Beaman L."/>
            <person name="Boiron P."/>
            <person name="Colinon C."/>
            <person name="Deredjian A."/>
            <person name="Graindorge A."/>
            <person name="Mangenot S."/>
            <person name="Nazaret S."/>
            <person name="Neto M."/>
            <person name="Petit S."/>
            <person name="Roche D."/>
            <person name="Vallenet D."/>
            <person name="Rodriguez-Nava V."/>
            <person name="Richard Y."/>
            <person name="Cournoyer B."/>
            <person name="Blaha D."/>
        </authorList>
    </citation>
    <scope>NUCLEOTIDE SEQUENCE [LARGE SCALE GENOMIC DNA]</scope>
    <source>
        <strain evidence="1 2">GUH-2</strain>
    </source>
</reference>
<dbReference type="Proteomes" id="UP000008190">
    <property type="component" value="Chromosome"/>
</dbReference>
<gene>
    <name evidence="1" type="ordered locus">NOCYR_4032</name>
</gene>
<evidence type="ECO:0000313" key="1">
    <source>
        <dbReference type="EMBL" id="CCF64792.1"/>
    </source>
</evidence>
<dbReference type="EMBL" id="FO082843">
    <property type="protein sequence ID" value="CCF64792.1"/>
    <property type="molecule type" value="Genomic_DNA"/>
</dbReference>
<protein>
    <submittedName>
        <fullName evidence="1">Uncharacterized protein</fullName>
    </submittedName>
</protein>
<keyword evidence="2" id="KW-1185">Reference proteome</keyword>
<proteinExistence type="predicted"/>
<evidence type="ECO:0000313" key="2">
    <source>
        <dbReference type="Proteomes" id="UP000008190"/>
    </source>
</evidence>
<dbReference type="KEGG" id="ncy:NOCYR_4032"/>
<dbReference type="HOGENOM" id="CLU_2155707_0_0_11"/>